<accession>A0ABU9SSR6</accession>
<evidence type="ECO:0008006" key="3">
    <source>
        <dbReference type="Google" id="ProtNLM"/>
    </source>
</evidence>
<gene>
    <name evidence="1" type="ORF">WNY77_05915</name>
</gene>
<dbReference type="Proteomes" id="UP001461163">
    <property type="component" value="Unassembled WGS sequence"/>
</dbReference>
<name>A0ABU9SSR6_9ALTE</name>
<dbReference type="PROSITE" id="PS51257">
    <property type="entry name" value="PROKAR_LIPOPROTEIN"/>
    <property type="match status" value="1"/>
</dbReference>
<sequence length="82" mass="9458">MLNQTKSASRYLPQAAVSIVFLLSISACTNKQLYKAGLSYQKSECERTALSDVQFRECKDVEAKRFEEYERERQETVETSKP</sequence>
<evidence type="ECO:0000313" key="2">
    <source>
        <dbReference type="Proteomes" id="UP001461163"/>
    </source>
</evidence>
<dbReference type="EMBL" id="JBBMQS010000003">
    <property type="protein sequence ID" value="MEM5496924.1"/>
    <property type="molecule type" value="Genomic_DNA"/>
</dbReference>
<evidence type="ECO:0000313" key="1">
    <source>
        <dbReference type="EMBL" id="MEM5496924.1"/>
    </source>
</evidence>
<organism evidence="1 2">
    <name type="scientific">Paraglaciecola mesophila</name>
    <dbReference type="NCBI Taxonomy" id="197222"/>
    <lineage>
        <taxon>Bacteria</taxon>
        <taxon>Pseudomonadati</taxon>
        <taxon>Pseudomonadota</taxon>
        <taxon>Gammaproteobacteria</taxon>
        <taxon>Alteromonadales</taxon>
        <taxon>Alteromonadaceae</taxon>
        <taxon>Paraglaciecola</taxon>
    </lineage>
</organism>
<proteinExistence type="predicted"/>
<dbReference type="RefSeq" id="WP_342881178.1">
    <property type="nucleotide sequence ID" value="NZ_JBBMQS010000003.1"/>
</dbReference>
<protein>
    <recommendedName>
        <fullName evidence="3">Lipoprotein</fullName>
    </recommendedName>
</protein>
<comment type="caution">
    <text evidence="1">The sequence shown here is derived from an EMBL/GenBank/DDBJ whole genome shotgun (WGS) entry which is preliminary data.</text>
</comment>
<reference evidence="1 2" key="1">
    <citation type="submission" date="2024-03" db="EMBL/GenBank/DDBJ databases">
        <title>Community enrichment and isolation of bacterial strains for fucoidan degradation.</title>
        <authorList>
            <person name="Sichert A."/>
        </authorList>
    </citation>
    <scope>NUCLEOTIDE SEQUENCE [LARGE SCALE GENOMIC DNA]</scope>
    <source>
        <strain evidence="1 2">AS12</strain>
    </source>
</reference>
<keyword evidence="2" id="KW-1185">Reference proteome</keyword>